<protein>
    <submittedName>
        <fullName evidence="2">DUF2955 domain-containing protein</fullName>
    </submittedName>
</protein>
<keyword evidence="3" id="KW-1185">Reference proteome</keyword>
<reference evidence="2" key="1">
    <citation type="submission" date="2022-07" db="EMBL/GenBank/DDBJ databases">
        <title>Genome sequencing of Photobacterium atrarenae GJH2-4.</title>
        <authorList>
            <person name="Park S.-J."/>
        </authorList>
    </citation>
    <scope>NUCLEOTIDE SEQUENCE</scope>
    <source>
        <strain evidence="2">GJH2-4</strain>
    </source>
</reference>
<evidence type="ECO:0000313" key="3">
    <source>
        <dbReference type="Proteomes" id="UP001057998"/>
    </source>
</evidence>
<evidence type="ECO:0000256" key="1">
    <source>
        <dbReference type="SAM" id="Phobius"/>
    </source>
</evidence>
<feature type="transmembrane region" description="Helical" evidence="1">
    <location>
        <begin position="12"/>
        <end position="30"/>
    </location>
</feature>
<name>A0ABY5GQW0_9GAMM</name>
<dbReference type="InterPro" id="IPR022604">
    <property type="entry name" value="DUF2955"/>
</dbReference>
<proteinExistence type="predicted"/>
<feature type="transmembrane region" description="Helical" evidence="1">
    <location>
        <begin position="106"/>
        <end position="125"/>
    </location>
</feature>
<organism evidence="2 3">
    <name type="scientific">Photobacterium atrarenae</name>
    <dbReference type="NCBI Taxonomy" id="865757"/>
    <lineage>
        <taxon>Bacteria</taxon>
        <taxon>Pseudomonadati</taxon>
        <taxon>Pseudomonadota</taxon>
        <taxon>Gammaproteobacteria</taxon>
        <taxon>Vibrionales</taxon>
        <taxon>Vibrionaceae</taxon>
        <taxon>Photobacterium</taxon>
    </lineage>
</organism>
<keyword evidence="1" id="KW-0812">Transmembrane</keyword>
<dbReference type="Pfam" id="PF11168">
    <property type="entry name" value="DUF2955"/>
    <property type="match status" value="1"/>
</dbReference>
<feature type="transmembrane region" description="Helical" evidence="1">
    <location>
        <begin position="278"/>
        <end position="296"/>
    </location>
</feature>
<gene>
    <name evidence="2" type="ORF">NNL38_18225</name>
</gene>
<accession>A0ABY5GQW0</accession>
<feature type="transmembrane region" description="Helical" evidence="1">
    <location>
        <begin position="178"/>
        <end position="211"/>
    </location>
</feature>
<feature type="transmembrane region" description="Helical" evidence="1">
    <location>
        <begin position="81"/>
        <end position="100"/>
    </location>
</feature>
<keyword evidence="1" id="KW-1133">Transmembrane helix</keyword>
<feature type="transmembrane region" description="Helical" evidence="1">
    <location>
        <begin position="132"/>
        <end position="155"/>
    </location>
</feature>
<keyword evidence="1" id="KW-0472">Membrane</keyword>
<feature type="transmembrane region" description="Helical" evidence="1">
    <location>
        <begin position="308"/>
        <end position="325"/>
    </location>
</feature>
<dbReference type="EMBL" id="CP101509">
    <property type="protein sequence ID" value="UTV30912.1"/>
    <property type="molecule type" value="Genomic_DNA"/>
</dbReference>
<dbReference type="Proteomes" id="UP001057998">
    <property type="component" value="Chromosome 2"/>
</dbReference>
<evidence type="ECO:0000313" key="2">
    <source>
        <dbReference type="EMBL" id="UTV30912.1"/>
    </source>
</evidence>
<sequence>MADVLTEATQVRVLRFTVGVGLAVFLAAWLEWDLAHIAPVLTAKFLVDKPALHRETVIELLLAMLVTIGLGMLLSGGITQYPIPLMMLIGLMMMWGYYLFTNPKWNLFATILILAILVLPFIAITSATASGFLAGGLTMSGVVAITLFALAHIYFPEPEAEFPGFAPVMLTPHQRWRAAFRALLISFPVVCFFFVFQISEAILTMIFIALLSLMITGEKSVKLSAFLVVSNGLGGLLAIGSFTVLAIVPNIGFYTLFTALLAMVMATKIYTAGEKAPVYVTAFSTLLVLIGSTLLSSGDIDSTTITRIVQLVVVGLYMIVAAYFLETRTWKFLQPN</sequence>